<dbReference type="InterPro" id="IPR007255">
    <property type="entry name" value="COG8"/>
</dbReference>
<dbReference type="STRING" id="52838.A0A4S8JK05"/>
<dbReference type="GO" id="GO:0000139">
    <property type="term" value="C:Golgi membrane"/>
    <property type="evidence" value="ECO:0007669"/>
    <property type="project" value="UniProtKB-SubCell"/>
</dbReference>
<evidence type="ECO:0000256" key="4">
    <source>
        <dbReference type="ARBA" id="ARBA00022448"/>
    </source>
</evidence>
<keyword evidence="12" id="KW-1185">Reference proteome</keyword>
<dbReference type="InterPro" id="IPR016632">
    <property type="entry name" value="COG8_Metazoal_Plant"/>
</dbReference>
<dbReference type="Pfam" id="PF04124">
    <property type="entry name" value="Dor1"/>
    <property type="match status" value="2"/>
</dbReference>
<evidence type="ECO:0000256" key="5">
    <source>
        <dbReference type="ARBA" id="ARBA00022927"/>
    </source>
</evidence>
<comment type="caution">
    <text evidence="11">The sequence shown here is derived from an EMBL/GenBank/DDBJ whole genome shotgun (WGS) entry which is preliminary data.</text>
</comment>
<evidence type="ECO:0000313" key="11">
    <source>
        <dbReference type="EMBL" id="THU61959.1"/>
    </source>
</evidence>
<comment type="similarity">
    <text evidence="2 9">Belongs to the COG8 family.</text>
</comment>
<evidence type="ECO:0000256" key="6">
    <source>
        <dbReference type="ARBA" id="ARBA00023034"/>
    </source>
</evidence>
<evidence type="ECO:0000313" key="12">
    <source>
        <dbReference type="Proteomes" id="UP000317650"/>
    </source>
</evidence>
<evidence type="ECO:0000256" key="9">
    <source>
        <dbReference type="PIRNR" id="PIRNR015415"/>
    </source>
</evidence>
<keyword evidence="7 9" id="KW-0472">Membrane</keyword>
<dbReference type="PIRSF" id="PIRSF015415">
    <property type="entry name" value="COG8"/>
    <property type="match status" value="1"/>
</dbReference>
<comment type="subcellular location">
    <subcellularLocation>
        <location evidence="1 9">Golgi apparatus membrane</location>
        <topology evidence="1 9">Peripheral membrane protein</topology>
    </subcellularLocation>
</comment>
<accession>A0A4S8JK05</accession>
<sequence length="613" mass="67923">MSYASVGGGGRGDGREDATTASSLRLLPFSGAAQQHYVSQLLSCTLDRLHKEPELLRVDAERIRRQMQEVAVGNYRAFIAAADTVSFIKEQLSGFDKHLDSLITGIPNLTAGCTEFIESAQQILEERKLNQILLDNHSTLLDFLEIPQLMDTCIRNGNYDEALDLEAFVNKLSKMHTEQVAYHSGIGSRSQEDDTISAISASPETSIKYSVDIFITDLKCDVMQLPECLRIVAHMRRIGVFTEFELRLQFLRCRETWLSGILDDLDQRNAYEYLKGMVNCHRMHLFDVVNQYRAIFNNDKSGSEENYDGRLLFSWAMHQIKSHLSALEAMLPKITEGGSLSNILDHAWIVISIRIGIPSPTWYVFCCLQYCAMGFGLVGLDFRGLLPSLFESAVINLFSKNMSIAVQNFQIVLDLHRWVPFPSVGFVTNGTTDESKDDVAPPSVLMEHPPIAVFVNGVSSGMNELRPCAPVSLKYILAQEVVKGLQVVSDSLVRYNALRVLRGNESTLFLSLCRAFIEVAQPYCATCFGRCYPNGANLIMEQRNLFNGVCQLFAIPPSKGLKDSLESQEEKRQADASGAQNGAPSNSDEEPGIYGPTDPSGSVVVPTNAASGK</sequence>
<dbReference type="EMBL" id="PYDT01000004">
    <property type="protein sequence ID" value="THU61959.1"/>
    <property type="molecule type" value="Genomic_DNA"/>
</dbReference>
<organism evidence="11 12">
    <name type="scientific">Musa balbisiana</name>
    <name type="common">Banana</name>
    <dbReference type="NCBI Taxonomy" id="52838"/>
    <lineage>
        <taxon>Eukaryota</taxon>
        <taxon>Viridiplantae</taxon>
        <taxon>Streptophyta</taxon>
        <taxon>Embryophyta</taxon>
        <taxon>Tracheophyta</taxon>
        <taxon>Spermatophyta</taxon>
        <taxon>Magnoliopsida</taxon>
        <taxon>Liliopsida</taxon>
        <taxon>Zingiberales</taxon>
        <taxon>Musaceae</taxon>
        <taxon>Musa</taxon>
    </lineage>
</organism>
<dbReference type="GO" id="GO:0006891">
    <property type="term" value="P:intra-Golgi vesicle-mediated transport"/>
    <property type="evidence" value="ECO:0007669"/>
    <property type="project" value="TreeGrafter"/>
</dbReference>
<keyword evidence="5 9" id="KW-0653">Protein transport</keyword>
<protein>
    <recommendedName>
        <fullName evidence="3 9">Conserved oligomeric Golgi complex subunit 8</fullName>
        <shortName evidence="9">COG complex subunit 8</shortName>
    </recommendedName>
    <alternativeName>
        <fullName evidence="8 9">Component of oligomeric Golgi complex 8</fullName>
    </alternativeName>
</protein>
<dbReference type="PANTHER" id="PTHR21311:SF0">
    <property type="entry name" value="CONSERVED OLIGOMERIC GOLGI COMPLEX SUBUNIT 8"/>
    <property type="match status" value="1"/>
</dbReference>
<dbReference type="AlphaFoldDB" id="A0A4S8JK05"/>
<dbReference type="InterPro" id="IPR016159">
    <property type="entry name" value="Cullin_repeat-like_dom_sf"/>
</dbReference>
<reference evidence="11 12" key="1">
    <citation type="journal article" date="2019" name="Nat. Plants">
        <title>Genome sequencing of Musa balbisiana reveals subgenome evolution and function divergence in polyploid bananas.</title>
        <authorList>
            <person name="Yao X."/>
        </authorList>
    </citation>
    <scope>NUCLEOTIDE SEQUENCE [LARGE SCALE GENOMIC DNA]</scope>
    <source>
        <strain evidence="12">cv. DH-PKW</strain>
        <tissue evidence="11">Leaves</tissue>
    </source>
</reference>
<evidence type="ECO:0000256" key="1">
    <source>
        <dbReference type="ARBA" id="ARBA00004395"/>
    </source>
</evidence>
<keyword evidence="4 9" id="KW-0813">Transport</keyword>
<dbReference type="GO" id="GO:0017119">
    <property type="term" value="C:Golgi transport complex"/>
    <property type="evidence" value="ECO:0007669"/>
    <property type="project" value="UniProtKB-UniRule"/>
</dbReference>
<dbReference type="Proteomes" id="UP000317650">
    <property type="component" value="Chromosome 1"/>
</dbReference>
<dbReference type="SUPFAM" id="SSF74788">
    <property type="entry name" value="Cullin repeat-like"/>
    <property type="match status" value="1"/>
</dbReference>
<evidence type="ECO:0000256" key="10">
    <source>
        <dbReference type="SAM" id="MobiDB-lite"/>
    </source>
</evidence>
<evidence type="ECO:0000256" key="2">
    <source>
        <dbReference type="ARBA" id="ARBA00006419"/>
    </source>
</evidence>
<evidence type="ECO:0000256" key="3">
    <source>
        <dbReference type="ARBA" id="ARBA00020983"/>
    </source>
</evidence>
<evidence type="ECO:0000256" key="7">
    <source>
        <dbReference type="ARBA" id="ARBA00023136"/>
    </source>
</evidence>
<dbReference type="GO" id="GO:0015031">
    <property type="term" value="P:protein transport"/>
    <property type="evidence" value="ECO:0007669"/>
    <property type="project" value="UniProtKB-UniRule"/>
</dbReference>
<comment type="subunit">
    <text evidence="9">Component of the conserved oligomeric Golgi complex which is composed of eight different subunits and is required for normal Golgi morphology and localization.</text>
</comment>
<evidence type="ECO:0000256" key="8">
    <source>
        <dbReference type="ARBA" id="ARBA00031347"/>
    </source>
</evidence>
<name>A0A4S8JK05_MUSBA</name>
<proteinExistence type="inferred from homology"/>
<keyword evidence="6 9" id="KW-0333">Golgi apparatus</keyword>
<dbReference type="PANTHER" id="PTHR21311">
    <property type="entry name" value="CONSERVED OLIGOMERIC GOLGI COMPLEX COMPONENT 8"/>
    <property type="match status" value="1"/>
</dbReference>
<gene>
    <name evidence="11" type="ORF">C4D60_Mb01t00100</name>
</gene>
<feature type="region of interest" description="Disordered" evidence="10">
    <location>
        <begin position="561"/>
        <end position="613"/>
    </location>
</feature>
<feature type="compositionally biased region" description="Basic and acidic residues" evidence="10">
    <location>
        <begin position="561"/>
        <end position="574"/>
    </location>
</feature>